<feature type="compositionally biased region" description="Polar residues" evidence="1">
    <location>
        <begin position="21"/>
        <end position="39"/>
    </location>
</feature>
<dbReference type="GO" id="GO:0005856">
    <property type="term" value="C:cytoskeleton"/>
    <property type="evidence" value="ECO:0007669"/>
    <property type="project" value="InterPro"/>
</dbReference>
<dbReference type="InterPro" id="IPR036020">
    <property type="entry name" value="WW_dom_sf"/>
</dbReference>
<dbReference type="CDD" id="cd00201">
    <property type="entry name" value="WW"/>
    <property type="match status" value="1"/>
</dbReference>
<dbReference type="GO" id="GO:0007165">
    <property type="term" value="P:signal transduction"/>
    <property type="evidence" value="ECO:0007669"/>
    <property type="project" value="InterPro"/>
</dbReference>
<dbReference type="PROSITE" id="PS50238">
    <property type="entry name" value="RHOGAP"/>
    <property type="match status" value="1"/>
</dbReference>
<dbReference type="PROSITE" id="PS50020">
    <property type="entry name" value="WW_DOMAIN_2"/>
    <property type="match status" value="1"/>
</dbReference>
<feature type="region of interest" description="Disordered" evidence="1">
    <location>
        <begin position="1"/>
        <end position="66"/>
    </location>
</feature>
<dbReference type="SUPFAM" id="SSF48350">
    <property type="entry name" value="GTPase activation domain, GAP"/>
    <property type="match status" value="1"/>
</dbReference>
<dbReference type="Gene3D" id="1.25.40.530">
    <property type="entry name" value="MyTH4 domain"/>
    <property type="match status" value="1"/>
</dbReference>
<name>A0A8H5FQ09_9AGAR</name>
<evidence type="ECO:0008006" key="7">
    <source>
        <dbReference type="Google" id="ProtNLM"/>
    </source>
</evidence>
<feature type="compositionally biased region" description="Polar residues" evidence="1">
    <location>
        <begin position="178"/>
        <end position="188"/>
    </location>
</feature>
<reference evidence="5 6" key="1">
    <citation type="journal article" date="2020" name="ISME J.">
        <title>Uncovering the hidden diversity of litter-decomposition mechanisms in mushroom-forming fungi.</title>
        <authorList>
            <person name="Floudas D."/>
            <person name="Bentzer J."/>
            <person name="Ahren D."/>
            <person name="Johansson T."/>
            <person name="Persson P."/>
            <person name="Tunlid A."/>
        </authorList>
    </citation>
    <scope>NUCLEOTIDE SEQUENCE [LARGE SCALE GENOMIC DNA]</scope>
    <source>
        <strain evidence="5 6">CBS 291.85</strain>
    </source>
</reference>
<dbReference type="InterPro" id="IPR038185">
    <property type="entry name" value="MyTH4_dom_sf"/>
</dbReference>
<feature type="compositionally biased region" description="Polar residues" evidence="1">
    <location>
        <begin position="195"/>
        <end position="221"/>
    </location>
</feature>
<accession>A0A8H5FQ09</accession>
<dbReference type="OrthoDB" id="437889at2759"/>
<evidence type="ECO:0000313" key="5">
    <source>
        <dbReference type="EMBL" id="KAF5345370.1"/>
    </source>
</evidence>
<dbReference type="PANTHER" id="PTHR45876">
    <property type="entry name" value="FI04035P"/>
    <property type="match status" value="1"/>
</dbReference>
<dbReference type="SUPFAM" id="SSF51045">
    <property type="entry name" value="WW domain"/>
    <property type="match status" value="1"/>
</dbReference>
<dbReference type="InterPro" id="IPR000857">
    <property type="entry name" value="MyTH4_dom"/>
</dbReference>
<dbReference type="InterPro" id="IPR000198">
    <property type="entry name" value="RhoGAP_dom"/>
</dbReference>
<dbReference type="InterPro" id="IPR001202">
    <property type="entry name" value="WW_dom"/>
</dbReference>
<feature type="compositionally biased region" description="Polar residues" evidence="1">
    <location>
        <begin position="318"/>
        <end position="330"/>
    </location>
</feature>
<feature type="compositionally biased region" description="Basic residues" evidence="1">
    <location>
        <begin position="849"/>
        <end position="858"/>
    </location>
</feature>
<feature type="domain" description="Rho-GAP" evidence="3">
    <location>
        <begin position="660"/>
        <end position="858"/>
    </location>
</feature>
<organism evidence="5 6">
    <name type="scientific">Tetrapyrgos nigripes</name>
    <dbReference type="NCBI Taxonomy" id="182062"/>
    <lineage>
        <taxon>Eukaryota</taxon>
        <taxon>Fungi</taxon>
        <taxon>Dikarya</taxon>
        <taxon>Basidiomycota</taxon>
        <taxon>Agaricomycotina</taxon>
        <taxon>Agaricomycetes</taxon>
        <taxon>Agaricomycetidae</taxon>
        <taxon>Agaricales</taxon>
        <taxon>Marasmiineae</taxon>
        <taxon>Marasmiaceae</taxon>
        <taxon>Tetrapyrgos</taxon>
    </lineage>
</organism>
<protein>
    <recommendedName>
        <fullName evidence="7">Rho GTPase-activating protein 39</fullName>
    </recommendedName>
</protein>
<feature type="domain" description="WW" evidence="2">
    <location>
        <begin position="117"/>
        <end position="145"/>
    </location>
</feature>
<evidence type="ECO:0000256" key="1">
    <source>
        <dbReference type="SAM" id="MobiDB-lite"/>
    </source>
</evidence>
<keyword evidence="6" id="KW-1185">Reference proteome</keyword>
<sequence>MAATAISTSSSTTSRPIDKPPTSTTPKPIEQSPSTSPSKSPDRNRRQSRSSTPGQDVDSSSSTTTNSRAEWGANFWITIVDPQTQASFYACPATGQVSWDPPVGNFVLPPSADGEWWELSDDTRGGLPYYYHTKTGETVWERPSGFVIPLGIIQNTALGRRLSNRFSQSVPEGIQSMSLANGQDQSPENMRRPLSSHSAKYSNSSPQSKRQLRRSYSNTVNHILPPIPASPAVTDVSAPPSPSSSQQSLSAPNVNGKSSPKNSSPKPSLYAQGRNTPESSKSSNRTRSKSSSYVSHKPKPPQSLSAAVELLAASQSEGSQVNRSPTSLSSDEAKSLLSIPQHTTPPKIRSPSPSRPIPPLPHERLRNVSAPTIGGKPISSPMLNHAATLEMSPVKNRAAGKPIPVQAQLPRHETPTSTLNSGTHPVLPQDLASDILQFSQSDYAKQYFSTHRTGFIFRRRVPVDQMMTWQKSPLSSPLLALNRSLNRDAVKIFKVIQHIMGDRERDKAVSGARAPELQASTVVSINASNVSLNQSVGGILEEERWLLGEGLIHGELRDETYCQVMKQLTKNPNPESIFKGWQLLCVLLITFPPSKNFETYLQSFIQQHISKQEGRIDIMAKYCLRRLSFTSKKGPRGKPPTTMEIEQASDAAFNPSTFGESLDAIIRLQERNYPEQKVPIILPFLTNGILALGGTKSEGIFRVPGDGDSVSELKLRIDRGYYNLDGVDDPHILASLMKLWLRELCDPLIPEEMYNERVVLFIISFLQIFLEEKVQNVTKMTPANLALVMAPNLLRCNSDSMSIVFTNAQYEQIFVYHLLLHLKCGETDPNYKPVHGLSAVQPSPAPRTSKSKTRRPQH</sequence>
<dbReference type="GO" id="GO:0005096">
    <property type="term" value="F:GTPase activator activity"/>
    <property type="evidence" value="ECO:0007669"/>
    <property type="project" value="TreeGrafter"/>
</dbReference>
<feature type="domain" description="MyTH4" evidence="4">
    <location>
        <begin position="469"/>
        <end position="649"/>
    </location>
</feature>
<comment type="caution">
    <text evidence="5">The sequence shown here is derived from an EMBL/GenBank/DDBJ whole genome shotgun (WGS) entry which is preliminary data.</text>
</comment>
<dbReference type="Pfam" id="PF00784">
    <property type="entry name" value="MyTH4"/>
    <property type="match status" value="1"/>
</dbReference>
<feature type="compositionally biased region" description="Low complexity" evidence="1">
    <location>
        <begin position="1"/>
        <end position="14"/>
    </location>
</feature>
<feature type="region of interest" description="Disordered" evidence="1">
    <location>
        <begin position="835"/>
        <end position="858"/>
    </location>
</feature>
<dbReference type="AlphaFoldDB" id="A0A8H5FQ09"/>
<evidence type="ECO:0000259" key="3">
    <source>
        <dbReference type="PROSITE" id="PS50238"/>
    </source>
</evidence>
<feature type="compositionally biased region" description="Polar residues" evidence="1">
    <location>
        <begin position="49"/>
        <end position="58"/>
    </location>
</feature>
<evidence type="ECO:0000313" key="6">
    <source>
        <dbReference type="Proteomes" id="UP000559256"/>
    </source>
</evidence>
<dbReference type="EMBL" id="JAACJM010000113">
    <property type="protein sequence ID" value="KAF5345370.1"/>
    <property type="molecule type" value="Genomic_DNA"/>
</dbReference>
<dbReference type="PROSITE" id="PS51016">
    <property type="entry name" value="MYTH4"/>
    <property type="match status" value="1"/>
</dbReference>
<dbReference type="Proteomes" id="UP000559256">
    <property type="component" value="Unassembled WGS sequence"/>
</dbReference>
<dbReference type="PANTHER" id="PTHR45876:SF8">
    <property type="entry name" value="FI04035P"/>
    <property type="match status" value="1"/>
</dbReference>
<dbReference type="GO" id="GO:0005737">
    <property type="term" value="C:cytoplasm"/>
    <property type="evidence" value="ECO:0007669"/>
    <property type="project" value="TreeGrafter"/>
</dbReference>
<feature type="compositionally biased region" description="Low complexity" evidence="1">
    <location>
        <begin position="277"/>
        <end position="295"/>
    </location>
</feature>
<dbReference type="InterPro" id="IPR008936">
    <property type="entry name" value="Rho_GTPase_activation_prot"/>
</dbReference>
<feature type="compositionally biased region" description="Low complexity" evidence="1">
    <location>
        <begin position="302"/>
        <end position="317"/>
    </location>
</feature>
<evidence type="ECO:0000259" key="2">
    <source>
        <dbReference type="PROSITE" id="PS50020"/>
    </source>
</evidence>
<dbReference type="Gene3D" id="2.20.70.10">
    <property type="match status" value="1"/>
</dbReference>
<feature type="region of interest" description="Disordered" evidence="1">
    <location>
        <begin position="178"/>
        <end position="380"/>
    </location>
</feature>
<evidence type="ECO:0000259" key="4">
    <source>
        <dbReference type="PROSITE" id="PS51016"/>
    </source>
</evidence>
<dbReference type="SMART" id="SM00324">
    <property type="entry name" value="RhoGAP"/>
    <property type="match status" value="1"/>
</dbReference>
<dbReference type="Pfam" id="PF00620">
    <property type="entry name" value="RhoGAP"/>
    <property type="match status" value="1"/>
</dbReference>
<proteinExistence type="predicted"/>
<feature type="compositionally biased region" description="Low complexity" evidence="1">
    <location>
        <begin position="230"/>
        <end position="268"/>
    </location>
</feature>
<dbReference type="SMART" id="SM00139">
    <property type="entry name" value="MyTH4"/>
    <property type="match status" value="1"/>
</dbReference>
<dbReference type="Gene3D" id="1.10.555.10">
    <property type="entry name" value="Rho GTPase activation protein"/>
    <property type="match status" value="2"/>
</dbReference>
<gene>
    <name evidence="5" type="ORF">D9758_008505</name>
</gene>